<feature type="disulfide bond" evidence="1">
    <location>
        <begin position="2499"/>
        <end position="2508"/>
    </location>
</feature>
<dbReference type="SUPFAM" id="SSF52047">
    <property type="entry name" value="RNI-like"/>
    <property type="match status" value="2"/>
</dbReference>
<keyword evidence="1" id="KW-0245">EGF-like domain</keyword>
<dbReference type="InterPro" id="IPR001611">
    <property type="entry name" value="Leu-rich_rpt"/>
</dbReference>
<accession>A0ABQ5JQU3</accession>
<dbReference type="PANTHER" id="PTHR24033">
    <property type="entry name" value="EGF-LIKE DOMAIN-CONTAINING PROTEIN"/>
    <property type="match status" value="1"/>
</dbReference>
<reference evidence="3" key="1">
    <citation type="submission" date="2022-03" db="EMBL/GenBank/DDBJ databases">
        <title>Draft genome sequence of Aduncisulcus paluster, a free-living microaerophilic Fornicata.</title>
        <authorList>
            <person name="Yuyama I."/>
            <person name="Kume K."/>
            <person name="Tamura T."/>
            <person name="Inagaki Y."/>
            <person name="Hashimoto T."/>
        </authorList>
    </citation>
    <scope>NUCLEOTIDE SEQUENCE</scope>
    <source>
        <strain evidence="3">NY0171</strain>
    </source>
</reference>
<dbReference type="SMART" id="SM00181">
    <property type="entry name" value="EGF"/>
    <property type="match status" value="11"/>
</dbReference>
<dbReference type="InterPro" id="IPR000742">
    <property type="entry name" value="EGF"/>
</dbReference>
<gene>
    <name evidence="3" type="ORF">ADUPG1_010178</name>
</gene>
<evidence type="ECO:0000313" key="3">
    <source>
        <dbReference type="EMBL" id="GKT13098.1"/>
    </source>
</evidence>
<keyword evidence="1" id="KW-1015">Disulfide bond</keyword>
<sequence length="2860" mass="310413">MENQCDILETDANSLTSLSMAEGSCSISSVDGIEHFSNLNEIVVSNFTDSLEFLSTLPNLDYLVFSSIDYSQDFSFLSSLTISSVQFDDYSVNSASLSAIFVYLPSTITYIGLNFTFGVENLSFLSELSSPGTVQTFRILSAYQVVDYSPINILTNLSELFISGASNYVGFDTHLVDIFANISSSLTSLSLIAIPTTLDLSTFTSCYLESFVGISVSFLNGDASPLANCTSLTKLSIESDDLDLSTLNVDNLYSLETLSIRASDDNSSGFTADYLYLLPNFQELYLDTVEIASSFYQWFRISPDIFPALVSIDISGTDIESLDGFTMVTSDSFPLLESVNIDHANISNPQPLIDAYLPSLRRVGLQSNYVCNDYSSPEEFSALFDQYQDGTGDFQAVVLNQRCNCGNYTWDDDGAFCMDTYFYSYDVGCDLGGIKSFSSLEDAQSHAQTFTCVESIGGNTCLTSDAYPIVIDGIGNRPSAGGCSEYHECISIAGGEPYCACIEGWYGAACDKECPVILDENDYEVMCSDDSACLQLMHTCLCPDFTTGDACQYVDFVDENLPIYLCDETLQSQSKYMGFVDNEPFECTEDGNILITDMAKLLFLNLENSNVTDLTGLLFATSLTSLMMDSINLTEDAASSIDLSEFTTMTELESLTISSSSNFSISTESILNLPASLVSLRFTNDQVGEDVDFSPLENLVLLDLADNSDFNLTLVNLLPDSLESLDVANTSFSLPIPGILPQYIRSLNLMGTPVEFPSSFDNMTQNDGSQLPNLISLSISETSISSFTGLPSTISTLTAASCPGLSLLSLTNTSALSAVVQLDLSNNNISDPSPLYFMENLENINLSQNSICGSDVSSLLLLDKFISDDIEIEVEDNLCPQCDGSTCLACLTLENTSISENKVCVETYFGSGSYQSVCASDSFVEYTSLNTFTCTQPLCDGGNSYCCAACPYGQECRFSSVSGESSCVDIIPDDDLHSSIANLLDDSDQDITNGLFSVASLKSLVSSTDEQDNVAPILDCTGSNVSDLTGIEHLQGISEVYLDECPLNASSNLSNLSVLFGLEKLSMNSIEANTELPDLSDLELLTWFDIHNSSFSIPGDAYVLPSSLLYINLNGSSIDQSGFDWNIAERLQYLLTLNIGSTVVTDISKLSLLQRQSIRVLDVSYLDLGTDSISVIESMNHLISITLDGCTNITTIPDLSESYDSLLNLSIAFNPSLTTLYPLFQYGLSNLTSIDVSSSFISDISPLFDMPALLSIAANNTAVCVGSSSPEDYYLYFVNGSETDFVLYMDPLSCNCEDSLSSIPISDFKVCSETKPGSNTWYPVCSSHSIASYTSVDTFECLAPLNTDGETYGCSGGCEYGYECRYDDETQASSSCYHVIADTNLRAHVTNLISDSHRVSSQGEYLVNAASLKHYSGTEIYFSGYELESDELVNDLTGLEYMSSLTSINMSSHSFSSCDPIKYLPSVSSLILGHNANLSDISCVCPYQSLVTLDISASPVLELPSSCSFSPFSSVTSLGISDTLIADLSVLLDDNDENNTLTRLSLASTDLYTYSGEFEAYIDISQLLSFSSIEDLDISGLELSESSLQNLLHLSLRYLTIADNLLYDISPLYQLNQSLIYLDISENNICNANSEQYSSYLPSTSIILNNQNETDCDNCTVSVTLDDGTVIHASESSDSGSISANTVCRAVWDWTETDEMTMESTLHQYWNVECNLYSYLAEDGTCISYINSVTSAPASSFPLCVEERMDHITKMCDNSAGDSTTCIDGWYGSECIDECPTDSDGFVCGNNGTCQYDSRACECDDSHQGSYCQYVLFDDSDLEAFICDNIEGLTCSVDGHMLFEDLESVTELDLSGQTDITSIGGIEYAVNLISLSLSSISLSDSTNVTELCELTSLENLDLSNSNISSIGCSIDSISTLDISYSELTSLSAFSQCNLDSLKMDGVSLDDITIVESFTELVTLEMSYVSIFDDDTDINDPQVHSLSSTDLSLIEWNVFESLSYLVASNNNIDSLLWLVYPYVTEFHSLDLSYNSIRDPTPLYLLGTSLCIADLSYNYICGSDTSESYTYFSSHFLDVECLETEYIFSDQFECPCSSSSFSFESNLVCSVGWIDESESSVYLASCSAYSYKVMDSSTDVGFVCVEFGSDDDESGDPEIVEECLLQCSTQGHFECVDIMSYSTLSTSVSVECVCDEGWYGEECSRECPVVISDVDSLEYLCGAIDDSVTQGSCNLSSHSCECTLGWGSDNCSEDQCAMTSEEGVCNNHGTCYQLSSSSSYCSCEQGYGGDSCVDKTCDDSSGEFCSGVGICEKDSYGEYHCSACDSAYTLNYDASDCLPMCSPVSYCGDYGTCVGSNECVCDDGYSNNPEDASAPCSIYTCGDDASNPCSGSDHGICTRISFTEHECSCNLGWNGDSCELEGCPMIDDGSGSFISSCGDHGSCVMSELDGTSACECEIGWELGLESLMCDSMKGTCVDDASCSDQGICSLDSDLEEWNCECFSGWGGESCSIDECSATCDTLHSTGCEDILGDGSLSCACKQGWIGEMCSISDCDCHGKGECVDDSSNPGASICECIGGWSGNTCDAIQNDYDSICFDTFCVPFTTWTSLFPLVPSRSSSNIIRGHGISIFSSSTHPIDYSYMSFPFVEAVLDPLLTEFLEEGSQVIADGSVFSLESDECQIIFCSDSITSISEDTQSIISLDQVMCKTFSLSECSFESNSVELKSFTHSAMSVIHGVNKRNCQDTACDVTFPVFSSIDHSSVRLFPQYALPECNSSSHLLVIRIFGDSLAQCIRIEDGEDDSVYYEWSRMESTGLFDMGDNYSSEITSSSSSRVGNIAQQEFYLKSYEIALLCRGLRAVLE</sequence>
<feature type="disulfide bond" evidence="1">
    <location>
        <begin position="2407"/>
        <end position="2416"/>
    </location>
</feature>
<dbReference type="PROSITE" id="PS50026">
    <property type="entry name" value="EGF_3"/>
    <property type="match status" value="5"/>
</dbReference>
<dbReference type="InterPro" id="IPR032675">
    <property type="entry name" value="LRR_dom_sf"/>
</dbReference>
<name>A0ABQ5JQU3_9EUKA</name>
<organism evidence="3 4">
    <name type="scientific">Aduncisulcus paluster</name>
    <dbReference type="NCBI Taxonomy" id="2918883"/>
    <lineage>
        <taxon>Eukaryota</taxon>
        <taxon>Metamonada</taxon>
        <taxon>Carpediemonas-like organisms</taxon>
        <taxon>Aduncisulcus</taxon>
    </lineage>
</organism>
<proteinExistence type="predicted"/>
<feature type="disulfide bond" evidence="1">
    <location>
        <begin position="1803"/>
        <end position="1812"/>
    </location>
</feature>
<feature type="domain" description="EGF-like" evidence="2">
    <location>
        <begin position="2470"/>
        <end position="2509"/>
    </location>
</feature>
<dbReference type="Gene3D" id="2.10.25.10">
    <property type="entry name" value="Laminin"/>
    <property type="match status" value="1"/>
</dbReference>
<feature type="domain" description="EGF-like" evidence="2">
    <location>
        <begin position="1776"/>
        <end position="1813"/>
    </location>
</feature>
<dbReference type="PROSITE" id="PS51450">
    <property type="entry name" value="LRR"/>
    <property type="match status" value="1"/>
</dbReference>
<dbReference type="PROSITE" id="PS00022">
    <property type="entry name" value="EGF_1"/>
    <property type="match status" value="7"/>
</dbReference>
<feature type="disulfide bond" evidence="1">
    <location>
        <begin position="2574"/>
        <end position="2583"/>
    </location>
</feature>
<dbReference type="PANTHER" id="PTHR24033:SF151">
    <property type="entry name" value="NOTCH 2"/>
    <property type="match status" value="1"/>
</dbReference>
<comment type="caution">
    <text evidence="3">The sequence shown here is derived from an EMBL/GenBank/DDBJ whole genome shotgun (WGS) entry which is preliminary data.</text>
</comment>
<dbReference type="InterPro" id="IPR051830">
    <property type="entry name" value="NOTCH_homolog"/>
</dbReference>
<evidence type="ECO:0000259" key="2">
    <source>
        <dbReference type="PROSITE" id="PS50026"/>
    </source>
</evidence>
<dbReference type="SUPFAM" id="SSF52058">
    <property type="entry name" value="L domain-like"/>
    <property type="match status" value="3"/>
</dbReference>
<evidence type="ECO:0000256" key="1">
    <source>
        <dbReference type="PROSITE-ProRule" id="PRU00076"/>
    </source>
</evidence>
<feature type="domain" description="EGF-like" evidence="2">
    <location>
        <begin position="2375"/>
        <end position="2417"/>
    </location>
</feature>
<protein>
    <recommendedName>
        <fullName evidence="2">EGF-like domain-containing protein</fullName>
    </recommendedName>
</protein>
<dbReference type="PROSITE" id="PS01186">
    <property type="entry name" value="EGF_2"/>
    <property type="match status" value="3"/>
</dbReference>
<comment type="caution">
    <text evidence="1">Lacks conserved residue(s) required for the propagation of feature annotation.</text>
</comment>
<evidence type="ECO:0000313" key="4">
    <source>
        <dbReference type="Proteomes" id="UP001057375"/>
    </source>
</evidence>
<dbReference type="Gene3D" id="3.80.10.10">
    <property type="entry name" value="Ribonuclease Inhibitor"/>
    <property type="match status" value="7"/>
</dbReference>
<keyword evidence="4" id="KW-1185">Reference proteome</keyword>
<dbReference type="EMBL" id="BQXS01011472">
    <property type="protein sequence ID" value="GKT13098.1"/>
    <property type="molecule type" value="Genomic_DNA"/>
</dbReference>
<feature type="domain" description="EGF-like" evidence="2">
    <location>
        <begin position="2250"/>
        <end position="2291"/>
    </location>
</feature>
<feature type="disulfide bond" evidence="1">
    <location>
        <begin position="2480"/>
        <end position="2497"/>
    </location>
</feature>
<feature type="domain" description="EGF-like" evidence="2">
    <location>
        <begin position="2548"/>
        <end position="2584"/>
    </location>
</feature>
<feature type="disulfide bond" evidence="1">
    <location>
        <begin position="2281"/>
        <end position="2290"/>
    </location>
</feature>
<dbReference type="Proteomes" id="UP001057375">
    <property type="component" value="Unassembled WGS sequence"/>
</dbReference>